<reference evidence="1" key="1">
    <citation type="submission" date="2017-08" db="EMBL/GenBank/DDBJ databases">
        <authorList>
            <consortium name="Urmite Genomes"/>
        </authorList>
    </citation>
    <scope>NUCLEOTIDE SEQUENCE [LARGE SCALE GENOMIC DNA]</scope>
    <source>
        <strain evidence="1">IHUMI-LCC2</strain>
    </source>
</reference>
<dbReference type="Proteomes" id="UP000236316">
    <property type="component" value="Segment"/>
</dbReference>
<proteinExistence type="predicted"/>
<evidence type="ECO:0000313" key="2">
    <source>
        <dbReference type="Proteomes" id="UP000236316"/>
    </source>
</evidence>
<dbReference type="EMBL" id="LT906555">
    <property type="protein sequence ID" value="SNW63088.1"/>
    <property type="molecule type" value="Genomic_DNA"/>
</dbReference>
<dbReference type="GeneID" id="35381857"/>
<dbReference type="KEGG" id="vg:35381857"/>
<organism evidence="1">
    <name type="scientific">Orpheovirus IHUMI-LCC2</name>
    <dbReference type="NCBI Taxonomy" id="2023057"/>
    <lineage>
        <taxon>Viruses</taxon>
        <taxon>Varidnaviria</taxon>
        <taxon>Bamfordvirae</taxon>
        <taxon>Nucleocytoviricota</taxon>
        <taxon>Megaviricetes</taxon>
        <taxon>Pimascovirales</taxon>
        <taxon>Ocovirineae</taxon>
        <taxon>Orpheoviridae</taxon>
        <taxon>Alphaorpheovirus</taxon>
        <taxon>Alphaorpheovirus massiliense</taxon>
    </lineage>
</organism>
<protein>
    <submittedName>
        <fullName evidence="1">Uncharacterized protein</fullName>
    </submittedName>
</protein>
<keyword evidence="2" id="KW-1185">Reference proteome</keyword>
<gene>
    <name evidence="1" type="ORF">ORPV_1184</name>
</gene>
<evidence type="ECO:0000313" key="1">
    <source>
        <dbReference type="EMBL" id="SNW63088.1"/>
    </source>
</evidence>
<accession>A0A2I2L6B3</accession>
<name>A0A2I2L6B3_9VIRU</name>
<sequence>MANKQDNHYSQWKNFVNTLDADTISEEQIINGVNIIKAAILAKYPFARFEKEEDEDEIFYYMYVHEHILFTVYQNKSFTVDRDVDIKRGDEGIVSLTNNNKDTYLDKVYELLETYPLLDTVRELYNVLATTKDNADMIFSK</sequence>
<dbReference type="RefSeq" id="YP_009449390.1">
    <property type="nucleotide sequence ID" value="NC_036594.1"/>
</dbReference>